<dbReference type="EC" id="3.2.1.52" evidence="5"/>
<keyword evidence="3 5" id="KW-0326">Glycosidase</keyword>
<comment type="similarity">
    <text evidence="1">Belongs to the glycosyl hydrolase 3 family.</text>
</comment>
<dbReference type="PANTHER" id="PTHR30480:SF16">
    <property type="entry name" value="GLYCOSIDE HYDROLASE FAMILY 3 DOMAIN PROTEIN"/>
    <property type="match status" value="1"/>
</dbReference>
<dbReference type="Gene3D" id="3.20.20.300">
    <property type="entry name" value="Glycoside hydrolase, family 3, N-terminal domain"/>
    <property type="match status" value="1"/>
</dbReference>
<gene>
    <name evidence="5" type="primary">nagZ</name>
    <name evidence="5" type="ORF">H9650_06160</name>
</gene>
<dbReference type="SUPFAM" id="SSF52279">
    <property type="entry name" value="Beta-D-glucan exohydrolase, C-terminal domain"/>
    <property type="match status" value="1"/>
</dbReference>
<proteinExistence type="inferred from homology"/>
<dbReference type="SUPFAM" id="SSF51445">
    <property type="entry name" value="(Trans)glycosidases"/>
    <property type="match status" value="1"/>
</dbReference>
<accession>A0ABR8R7D0</accession>
<dbReference type="InterPro" id="IPR050226">
    <property type="entry name" value="NagZ_Beta-hexosaminidase"/>
</dbReference>
<dbReference type="PRINTS" id="PR00133">
    <property type="entry name" value="GLHYDRLASE3"/>
</dbReference>
<evidence type="ECO:0000313" key="6">
    <source>
        <dbReference type="Proteomes" id="UP000640786"/>
    </source>
</evidence>
<evidence type="ECO:0000313" key="5">
    <source>
        <dbReference type="EMBL" id="MBD7943698.1"/>
    </source>
</evidence>
<evidence type="ECO:0000256" key="3">
    <source>
        <dbReference type="ARBA" id="ARBA00023295"/>
    </source>
</evidence>
<dbReference type="RefSeq" id="WP_151109270.1">
    <property type="nucleotide sequence ID" value="NZ_JACSQO010000002.1"/>
</dbReference>
<dbReference type="InterPro" id="IPR036881">
    <property type="entry name" value="Glyco_hydro_3_C_sf"/>
</dbReference>
<organism evidence="5 6">
    <name type="scientific">Psychrobacillus faecigallinarum</name>
    <dbReference type="NCBI Taxonomy" id="2762235"/>
    <lineage>
        <taxon>Bacteria</taxon>
        <taxon>Bacillati</taxon>
        <taxon>Bacillota</taxon>
        <taxon>Bacilli</taxon>
        <taxon>Bacillales</taxon>
        <taxon>Bacillaceae</taxon>
        <taxon>Psychrobacillus</taxon>
    </lineage>
</organism>
<dbReference type="InterPro" id="IPR036962">
    <property type="entry name" value="Glyco_hydro_3_N_sf"/>
</dbReference>
<dbReference type="Pfam" id="PF00933">
    <property type="entry name" value="Glyco_hydro_3"/>
    <property type="match status" value="1"/>
</dbReference>
<dbReference type="InterPro" id="IPR001764">
    <property type="entry name" value="Glyco_hydro_3_N"/>
</dbReference>
<dbReference type="EMBL" id="JACSQO010000002">
    <property type="protein sequence ID" value="MBD7943698.1"/>
    <property type="molecule type" value="Genomic_DNA"/>
</dbReference>
<dbReference type="Proteomes" id="UP000640786">
    <property type="component" value="Unassembled WGS sequence"/>
</dbReference>
<dbReference type="InterPro" id="IPR017853">
    <property type="entry name" value="GH"/>
</dbReference>
<dbReference type="NCBIfam" id="NF003740">
    <property type="entry name" value="PRK05337.1"/>
    <property type="match status" value="1"/>
</dbReference>
<evidence type="ECO:0000256" key="1">
    <source>
        <dbReference type="ARBA" id="ARBA00005336"/>
    </source>
</evidence>
<feature type="domain" description="Glycoside hydrolase family 3 N-terminal" evidence="4">
    <location>
        <begin position="8"/>
        <end position="330"/>
    </location>
</feature>
<evidence type="ECO:0000259" key="4">
    <source>
        <dbReference type="Pfam" id="PF00933"/>
    </source>
</evidence>
<protein>
    <submittedName>
        <fullName evidence="5">Beta-N-acetylhexosaminidase</fullName>
        <ecNumber evidence="5">3.2.1.52</ecNumber>
    </submittedName>
</protein>
<name>A0ABR8R7D0_9BACI</name>
<keyword evidence="6" id="KW-1185">Reference proteome</keyword>
<dbReference type="Gene3D" id="3.40.50.1700">
    <property type="entry name" value="Glycoside hydrolase family 3 C-terminal domain"/>
    <property type="match status" value="1"/>
</dbReference>
<comment type="caution">
    <text evidence="5">The sequence shown here is derived from an EMBL/GenBank/DDBJ whole genome shotgun (WGS) entry which is preliminary data.</text>
</comment>
<dbReference type="PANTHER" id="PTHR30480">
    <property type="entry name" value="BETA-HEXOSAMINIDASE-RELATED"/>
    <property type="match status" value="1"/>
</dbReference>
<dbReference type="GO" id="GO:0004563">
    <property type="term" value="F:beta-N-acetylhexosaminidase activity"/>
    <property type="evidence" value="ECO:0007669"/>
    <property type="project" value="UniProtKB-EC"/>
</dbReference>
<evidence type="ECO:0000256" key="2">
    <source>
        <dbReference type="ARBA" id="ARBA00022801"/>
    </source>
</evidence>
<keyword evidence="2 5" id="KW-0378">Hydrolase</keyword>
<reference evidence="5 6" key="1">
    <citation type="submission" date="2020-08" db="EMBL/GenBank/DDBJ databases">
        <title>A Genomic Blueprint of the Chicken Gut Microbiome.</title>
        <authorList>
            <person name="Gilroy R."/>
            <person name="Ravi A."/>
            <person name="Getino M."/>
            <person name="Pursley I."/>
            <person name="Horton D.L."/>
            <person name="Alikhan N.-F."/>
            <person name="Baker D."/>
            <person name="Gharbi K."/>
            <person name="Hall N."/>
            <person name="Watson M."/>
            <person name="Adriaenssens E.M."/>
            <person name="Foster-Nyarko E."/>
            <person name="Jarju S."/>
            <person name="Secka A."/>
            <person name="Antonio M."/>
            <person name="Oren A."/>
            <person name="Chaudhuri R."/>
            <person name="La Ragione R.M."/>
            <person name="Hildebrand F."/>
            <person name="Pallen M.J."/>
        </authorList>
    </citation>
    <scope>NUCLEOTIDE SEQUENCE [LARGE SCALE GENOMIC DNA]</scope>
    <source>
        <strain evidence="5 6">Sa2BUA9</strain>
    </source>
</reference>
<sequence length="530" mass="58296">MGKSDISTQVGQLMIVGFKGKTVPESIIQLIHENRIGGIILFSHNIGSPNELLDLTSTLQLEAKKAGYLYPLLICLDQENGVVRRLGNGTTAFPGAMAIGATRNIENAFNVSFATGQELKELGVNWNLAPVLDVNNNPDNPVIGVRSFGEDPRLVAEFGKKSMKGLQRAGIITTLKHFPGHGDSNVDSHLALPVISHNRKRLNEVELVPFIECINEGADTIMSAHVYFPAIEDRENVPATLSKKVINGLLREELGFDGVVTTDCMEMKAISETIGTEKGAVEALNAGVDLVMVSHTLDVQISTIKEIKRALAEGVLKEETIKASLDRLNKLKEKYLSWETTPFHATFATLGSEKHRQLAEKVFQESVTIVKNESLLPLKTNQKILVINPVNHYIYGVEDTKEIKATLSDAMKEISDHVEGYDISETFNITEMKLLIERAKKFEVIVIGTLSVSSKSYEIDLYEKLLKLGIPVVGVAMRNPYDLRYFPKVAAYLATYEFTYLALRTAAKAIFGKSLVSGDLPVTLTVNGTL</sequence>